<proteinExistence type="predicted"/>
<dbReference type="EMBL" id="JABEBT010000021">
    <property type="protein sequence ID" value="KAF7637247.1"/>
    <property type="molecule type" value="Genomic_DNA"/>
</dbReference>
<accession>A0A8S9ZVS1</accession>
<dbReference type="OrthoDB" id="5818482at2759"/>
<feature type="transmembrane region" description="Helical" evidence="1">
    <location>
        <begin position="198"/>
        <end position="215"/>
    </location>
</feature>
<keyword evidence="1" id="KW-1133">Transmembrane helix</keyword>
<sequence>MRVIGIIWTLYPLLGLLAFLEFGIGLAHVFFCLPYAHFYLVFWSGISAGITSVYALLLDYPNKCELLLQFVSMIFAFFLSLISTTEAICLRRVQMKEGQNSFCAGLLNRTTTKQLQCERILGHFQIYLLEKSININTNIYTSSNNNYYYSFNYLQQIIITIKLIISTFIAICAISQFFSGIFLFSYSAKFNRFRLTTSHLNLFFGFSLILLYIIHSNYCCQLYFIYLLPIIGIYSLLFALLPLPPNGHPIRQLFAIIGSGFSIILISLSIFSIFCLLYNPTFKELRGPPFISQERPTFLYMKRKKLKEEIGLLRYCNYPEWLYENCERILDFSFPYLNWNSEQVFQEKIIIKFVINCLLAICSFGLFFLFLIDAFCY</sequence>
<organism evidence="2 3">
    <name type="scientific">Meloidogyne graminicola</name>
    <dbReference type="NCBI Taxonomy" id="189291"/>
    <lineage>
        <taxon>Eukaryota</taxon>
        <taxon>Metazoa</taxon>
        <taxon>Ecdysozoa</taxon>
        <taxon>Nematoda</taxon>
        <taxon>Chromadorea</taxon>
        <taxon>Rhabditida</taxon>
        <taxon>Tylenchina</taxon>
        <taxon>Tylenchomorpha</taxon>
        <taxon>Tylenchoidea</taxon>
        <taxon>Meloidogynidae</taxon>
        <taxon>Meloidogyninae</taxon>
        <taxon>Meloidogyne</taxon>
    </lineage>
</organism>
<feature type="transmembrane region" description="Helical" evidence="1">
    <location>
        <begin position="349"/>
        <end position="372"/>
    </location>
</feature>
<evidence type="ECO:0000256" key="1">
    <source>
        <dbReference type="SAM" id="Phobius"/>
    </source>
</evidence>
<name>A0A8S9ZVS1_9BILA</name>
<dbReference type="AlphaFoldDB" id="A0A8S9ZVS1"/>
<keyword evidence="1" id="KW-0472">Membrane</keyword>
<keyword evidence="3" id="KW-1185">Reference proteome</keyword>
<dbReference type="Proteomes" id="UP000605970">
    <property type="component" value="Unassembled WGS sequence"/>
</dbReference>
<evidence type="ECO:0000313" key="3">
    <source>
        <dbReference type="Proteomes" id="UP000605970"/>
    </source>
</evidence>
<feature type="transmembrane region" description="Helical" evidence="1">
    <location>
        <begin position="253"/>
        <end position="278"/>
    </location>
</feature>
<keyword evidence="1" id="KW-0812">Transmembrane</keyword>
<feature type="transmembrane region" description="Helical" evidence="1">
    <location>
        <begin position="70"/>
        <end position="90"/>
    </location>
</feature>
<feature type="transmembrane region" description="Helical" evidence="1">
    <location>
        <begin position="38"/>
        <end position="58"/>
    </location>
</feature>
<feature type="transmembrane region" description="Helical" evidence="1">
    <location>
        <begin position="163"/>
        <end position="186"/>
    </location>
</feature>
<comment type="caution">
    <text evidence="2">The sequence shown here is derived from an EMBL/GenBank/DDBJ whole genome shotgun (WGS) entry which is preliminary data.</text>
</comment>
<gene>
    <name evidence="2" type="ORF">Mgra_00003214</name>
</gene>
<reference evidence="2" key="1">
    <citation type="journal article" date="2020" name="Ecol. Evol.">
        <title>Genome structure and content of the rice root-knot nematode (Meloidogyne graminicola).</title>
        <authorList>
            <person name="Phan N.T."/>
            <person name="Danchin E.G.J."/>
            <person name="Klopp C."/>
            <person name="Perfus-Barbeoch L."/>
            <person name="Kozlowski D.K."/>
            <person name="Koutsovoulos G.D."/>
            <person name="Lopez-Roques C."/>
            <person name="Bouchez O."/>
            <person name="Zahm M."/>
            <person name="Besnard G."/>
            <person name="Bellafiore S."/>
        </authorList>
    </citation>
    <scope>NUCLEOTIDE SEQUENCE</scope>
    <source>
        <strain evidence="2">VN-18</strain>
    </source>
</reference>
<feature type="transmembrane region" description="Helical" evidence="1">
    <location>
        <begin position="6"/>
        <end position="31"/>
    </location>
</feature>
<protein>
    <submittedName>
        <fullName evidence="2">Uncharacterized protein</fullName>
    </submittedName>
</protein>
<evidence type="ECO:0000313" key="2">
    <source>
        <dbReference type="EMBL" id="KAF7637247.1"/>
    </source>
</evidence>
<feature type="transmembrane region" description="Helical" evidence="1">
    <location>
        <begin position="222"/>
        <end position="241"/>
    </location>
</feature>